<feature type="region of interest" description="Disordered" evidence="1">
    <location>
        <begin position="37"/>
        <end position="120"/>
    </location>
</feature>
<evidence type="ECO:0000313" key="2">
    <source>
        <dbReference type="EnsemblMetazoa" id="GBRI044312-PA"/>
    </source>
</evidence>
<dbReference type="AlphaFoldDB" id="A0A1A9X4U2"/>
<proteinExistence type="predicted"/>
<reference evidence="3" key="1">
    <citation type="submission" date="2014-03" db="EMBL/GenBank/DDBJ databases">
        <authorList>
            <person name="Aksoy S."/>
            <person name="Warren W."/>
            <person name="Wilson R.K."/>
        </authorList>
    </citation>
    <scope>NUCLEOTIDE SEQUENCE [LARGE SCALE GENOMIC DNA]</scope>
    <source>
        <strain evidence="3">IAEA</strain>
    </source>
</reference>
<feature type="compositionally biased region" description="Basic and acidic residues" evidence="1">
    <location>
        <begin position="63"/>
        <end position="74"/>
    </location>
</feature>
<feature type="region of interest" description="Disordered" evidence="1">
    <location>
        <begin position="137"/>
        <end position="156"/>
    </location>
</feature>
<dbReference type="Proteomes" id="UP000091820">
    <property type="component" value="Unassembled WGS sequence"/>
</dbReference>
<dbReference type="EnsemblMetazoa" id="GBRI044312-RA">
    <property type="protein sequence ID" value="GBRI044312-PA"/>
    <property type="gene ID" value="GBRI044312"/>
</dbReference>
<dbReference type="STRING" id="37001.A0A1A9X4U2"/>
<dbReference type="VEuPathDB" id="VectorBase:GBRI044312"/>
<name>A0A1A9X4U2_9MUSC</name>
<protein>
    <submittedName>
        <fullName evidence="2">Uncharacterized protein</fullName>
    </submittedName>
</protein>
<evidence type="ECO:0000313" key="3">
    <source>
        <dbReference type="Proteomes" id="UP000091820"/>
    </source>
</evidence>
<keyword evidence="3" id="KW-1185">Reference proteome</keyword>
<feature type="compositionally biased region" description="Acidic residues" evidence="1">
    <location>
        <begin position="43"/>
        <end position="62"/>
    </location>
</feature>
<organism evidence="2 3">
    <name type="scientific">Glossina brevipalpis</name>
    <dbReference type="NCBI Taxonomy" id="37001"/>
    <lineage>
        <taxon>Eukaryota</taxon>
        <taxon>Metazoa</taxon>
        <taxon>Ecdysozoa</taxon>
        <taxon>Arthropoda</taxon>
        <taxon>Hexapoda</taxon>
        <taxon>Insecta</taxon>
        <taxon>Pterygota</taxon>
        <taxon>Neoptera</taxon>
        <taxon>Endopterygota</taxon>
        <taxon>Diptera</taxon>
        <taxon>Brachycera</taxon>
        <taxon>Muscomorpha</taxon>
        <taxon>Hippoboscoidea</taxon>
        <taxon>Glossinidae</taxon>
        <taxon>Glossina</taxon>
    </lineage>
</organism>
<reference evidence="2" key="2">
    <citation type="submission" date="2020-05" db="UniProtKB">
        <authorList>
            <consortium name="EnsemblMetazoa"/>
        </authorList>
    </citation>
    <scope>IDENTIFICATION</scope>
    <source>
        <strain evidence="2">IAEA</strain>
    </source>
</reference>
<sequence length="286" mass="33175">MQRKLSEIAEIPKILSSTLATVSETFDKLTNVTQQQKRKFSYDEDAYDYELSDNDDNGEEFDADKAYLELKERILQQQHSRQSKDATPESDYASENGDGLTYSINDNHSSSEEEDTVQLPVDFTSYVKNEKEEIKVNSTPNDYYPRQYHDEDDSDEDDFLTTTFTWHLRNLRKSELIEKECEQRSSPTFTSTTTIDDNVDIDPNSISNYDNAFGVTSDGSKDDAQQKQHKLDKLERCWPWADRERIIYKQSTCHLVPRQPLGLIEKRIQLLAKNHLLEHLTKSPSP</sequence>
<evidence type="ECO:0000256" key="1">
    <source>
        <dbReference type="SAM" id="MobiDB-lite"/>
    </source>
</evidence>
<accession>A0A1A9X4U2</accession>